<evidence type="ECO:0000256" key="8">
    <source>
        <dbReference type="ARBA" id="ARBA00022598"/>
    </source>
</evidence>
<evidence type="ECO:0000256" key="12">
    <source>
        <dbReference type="ARBA" id="ARBA00022842"/>
    </source>
</evidence>
<evidence type="ECO:0000313" key="24">
    <source>
        <dbReference type="EMBL" id="ACR12507.1"/>
    </source>
</evidence>
<dbReference type="EMBL" id="CP001614">
    <property type="protein sequence ID" value="ACR12507.1"/>
    <property type="molecule type" value="Genomic_DNA"/>
</dbReference>
<evidence type="ECO:0000256" key="10">
    <source>
        <dbReference type="ARBA" id="ARBA00022741"/>
    </source>
</evidence>
<name>C5BL57_TERTT</name>
<dbReference type="InterPro" id="IPR013221">
    <property type="entry name" value="Mur_ligase_cen"/>
</dbReference>
<evidence type="ECO:0000256" key="17">
    <source>
        <dbReference type="ARBA" id="ARBA00047493"/>
    </source>
</evidence>
<dbReference type="InterPro" id="IPR036615">
    <property type="entry name" value="Mur_ligase_C_dom_sf"/>
</dbReference>
<dbReference type="EC" id="6.3.2.12" evidence="5"/>
<dbReference type="PIRSF" id="PIRSF001563">
    <property type="entry name" value="Folylpolyglu_synth"/>
    <property type="match status" value="1"/>
</dbReference>
<keyword evidence="11 21" id="KW-0067">ATP-binding</keyword>
<dbReference type="InterPro" id="IPR036565">
    <property type="entry name" value="Mur-like_cat_sf"/>
</dbReference>
<comment type="function">
    <text evidence="1">Functions in two distinct reactions of the de novo folate biosynthetic pathway. Catalyzes the addition of a glutamate residue to dihydropteroate (7,8-dihydropteroate or H2Pte) to form dihydrofolate (7,8-dihydrofolate monoglutamate or H2Pte-Glu). Also catalyzes successive additions of L-glutamate to tetrahydrofolate or 10-formyltetrahydrofolate or 5,10-methylenetetrahydrofolate, leading to folylpolyglutamate derivatives.</text>
</comment>
<dbReference type="GO" id="GO:0005737">
    <property type="term" value="C:cytoplasm"/>
    <property type="evidence" value="ECO:0007669"/>
    <property type="project" value="TreeGrafter"/>
</dbReference>
<comment type="catalytic activity">
    <reaction evidence="19">
        <text>(6R)-5,10-methylenetetrahydrofolyl-(gamma-L-Glu)(n) + L-glutamate + ATP = (6R)-5,10-methylenetetrahydrofolyl-(gamma-L-Glu)(n+1) + ADP + phosphate + H(+)</text>
        <dbReference type="Rhea" id="RHEA:51912"/>
        <dbReference type="Rhea" id="RHEA-COMP:13257"/>
        <dbReference type="Rhea" id="RHEA-COMP:13258"/>
        <dbReference type="ChEBI" id="CHEBI:15378"/>
        <dbReference type="ChEBI" id="CHEBI:29985"/>
        <dbReference type="ChEBI" id="CHEBI:30616"/>
        <dbReference type="ChEBI" id="CHEBI:43474"/>
        <dbReference type="ChEBI" id="CHEBI:136572"/>
        <dbReference type="ChEBI" id="CHEBI:456216"/>
        <dbReference type="EC" id="6.3.2.17"/>
    </reaction>
</comment>
<comment type="pathway">
    <text evidence="2">Cofactor biosynthesis; tetrahydrofolate biosynthesis; 7,8-dihydrofolate from 2-amino-4-hydroxy-6-hydroxymethyl-7,8-dihydropteridine diphosphate and 4-aminobenzoate: step 2/2.</text>
</comment>
<organism evidence="24 25">
    <name type="scientific">Teredinibacter turnerae (strain ATCC 39867 / T7901)</name>
    <dbReference type="NCBI Taxonomy" id="377629"/>
    <lineage>
        <taxon>Bacteria</taxon>
        <taxon>Pseudomonadati</taxon>
        <taxon>Pseudomonadota</taxon>
        <taxon>Gammaproteobacteria</taxon>
        <taxon>Cellvibrionales</taxon>
        <taxon>Cellvibrionaceae</taxon>
        <taxon>Teredinibacter</taxon>
    </lineage>
</organism>
<dbReference type="NCBIfam" id="TIGR01499">
    <property type="entry name" value="folC"/>
    <property type="match status" value="1"/>
</dbReference>
<evidence type="ECO:0000256" key="16">
    <source>
        <dbReference type="ARBA" id="ARBA00032510"/>
    </source>
</evidence>
<evidence type="ECO:0000256" key="6">
    <source>
        <dbReference type="ARBA" id="ARBA00013025"/>
    </source>
</evidence>
<dbReference type="GO" id="GO:0046872">
    <property type="term" value="F:metal ion binding"/>
    <property type="evidence" value="ECO:0007669"/>
    <property type="project" value="UniProtKB-KW"/>
</dbReference>
<dbReference type="OrthoDB" id="9809356at2"/>
<keyword evidence="8 21" id="KW-0436">Ligase</keyword>
<reference evidence="24 25" key="1">
    <citation type="journal article" date="2009" name="PLoS ONE">
        <title>The complete genome of Teredinibacter turnerae T7901: an intracellular endosymbiont of marine wood-boring bivalves (shipworms).</title>
        <authorList>
            <person name="Yang J.C."/>
            <person name="Madupu R."/>
            <person name="Durkin A.S."/>
            <person name="Ekborg N.A."/>
            <person name="Pedamallu C.S."/>
            <person name="Hostetler J.B."/>
            <person name="Radune D."/>
            <person name="Toms B.S."/>
            <person name="Henrissat B."/>
            <person name="Coutinho P.M."/>
            <person name="Schwarz S."/>
            <person name="Field L."/>
            <person name="Trindade-Silva A.E."/>
            <person name="Soares C.A.G."/>
            <person name="Elshahawi S."/>
            <person name="Hanora A."/>
            <person name="Schmidt E.W."/>
            <person name="Haygood M.G."/>
            <person name="Posfai J."/>
            <person name="Benner J."/>
            <person name="Madinger C."/>
            <person name="Nove J."/>
            <person name="Anton B."/>
            <person name="Chaudhary K."/>
            <person name="Foster J."/>
            <person name="Holman A."/>
            <person name="Kumar S."/>
            <person name="Lessard P.A."/>
            <person name="Luyten Y.A."/>
            <person name="Slatko B."/>
            <person name="Wood N."/>
            <person name="Wu B."/>
            <person name="Teplitski M."/>
            <person name="Mougous J.D."/>
            <person name="Ward N."/>
            <person name="Eisen J.A."/>
            <person name="Badger J.H."/>
            <person name="Distel D.L."/>
        </authorList>
    </citation>
    <scope>NUCLEOTIDE SEQUENCE [LARGE SCALE GENOMIC DNA]</scope>
    <source>
        <strain evidence="25">ATCC 39867 / T7901</strain>
    </source>
</reference>
<evidence type="ECO:0000256" key="3">
    <source>
        <dbReference type="ARBA" id="ARBA00005150"/>
    </source>
</evidence>
<dbReference type="Gene3D" id="3.40.1190.10">
    <property type="entry name" value="Mur-like, catalytic domain"/>
    <property type="match status" value="1"/>
</dbReference>
<comment type="similarity">
    <text evidence="4 21">Belongs to the folylpolyglutamate synthase family.</text>
</comment>
<keyword evidence="9" id="KW-0479">Metal-binding</keyword>
<protein>
    <recommendedName>
        <fullName evidence="7">Dihydrofolate synthase/folylpolyglutamate synthase</fullName>
        <ecNumber evidence="5">6.3.2.12</ecNumber>
        <ecNumber evidence="6">6.3.2.17</ecNumber>
    </recommendedName>
    <alternativeName>
        <fullName evidence="16">Folylpoly-gamma-glutamate synthetase-dihydrofolate synthetase</fullName>
    </alternativeName>
    <alternativeName>
        <fullName evidence="14">Folylpolyglutamate synthetase</fullName>
    </alternativeName>
    <alternativeName>
        <fullName evidence="15">Tetrahydrofolylpolyglutamate synthase</fullName>
    </alternativeName>
</protein>
<keyword evidence="25" id="KW-1185">Reference proteome</keyword>
<dbReference type="eggNOG" id="COG0285">
    <property type="taxonomic scope" value="Bacteria"/>
</dbReference>
<dbReference type="Pfam" id="PF08245">
    <property type="entry name" value="Mur_ligase_M"/>
    <property type="match status" value="1"/>
</dbReference>
<evidence type="ECO:0000256" key="5">
    <source>
        <dbReference type="ARBA" id="ARBA00013023"/>
    </source>
</evidence>
<dbReference type="InterPro" id="IPR001645">
    <property type="entry name" value="Folylpolyglutamate_synth"/>
</dbReference>
<keyword evidence="10 21" id="KW-0547">Nucleotide-binding</keyword>
<dbReference type="PANTHER" id="PTHR11136:SF0">
    <property type="entry name" value="DIHYDROFOLATE SYNTHETASE-RELATED"/>
    <property type="match status" value="1"/>
</dbReference>
<evidence type="ECO:0000256" key="7">
    <source>
        <dbReference type="ARBA" id="ARBA00019357"/>
    </source>
</evidence>
<feature type="domain" description="Mur ligase central" evidence="23">
    <location>
        <begin position="58"/>
        <end position="196"/>
    </location>
</feature>
<dbReference type="KEGG" id="ttu:TERTU_2492"/>
<dbReference type="Pfam" id="PF02875">
    <property type="entry name" value="Mur_ligase_C"/>
    <property type="match status" value="1"/>
</dbReference>
<evidence type="ECO:0000256" key="15">
    <source>
        <dbReference type="ARBA" id="ARBA00030592"/>
    </source>
</evidence>
<evidence type="ECO:0000256" key="11">
    <source>
        <dbReference type="ARBA" id="ARBA00022840"/>
    </source>
</evidence>
<dbReference type="GO" id="GO:0046654">
    <property type="term" value="P:tetrahydrofolate biosynthetic process"/>
    <property type="evidence" value="ECO:0007669"/>
    <property type="project" value="UniProtKB-UniPathway"/>
</dbReference>
<dbReference type="HOGENOM" id="CLU_015869_1_0_6"/>
<dbReference type="SUPFAM" id="SSF53244">
    <property type="entry name" value="MurD-like peptide ligases, peptide-binding domain"/>
    <property type="match status" value="1"/>
</dbReference>
<dbReference type="GO" id="GO:0004326">
    <property type="term" value="F:tetrahydrofolylpolyglutamate synthase activity"/>
    <property type="evidence" value="ECO:0007669"/>
    <property type="project" value="UniProtKB-EC"/>
</dbReference>
<accession>C5BL57</accession>
<dbReference type="STRING" id="377629.TERTU_2492"/>
<evidence type="ECO:0000256" key="20">
    <source>
        <dbReference type="ARBA" id="ARBA00049161"/>
    </source>
</evidence>
<dbReference type="GO" id="GO:0008841">
    <property type="term" value="F:dihydrofolate synthase activity"/>
    <property type="evidence" value="ECO:0007669"/>
    <property type="project" value="UniProtKB-EC"/>
</dbReference>
<keyword evidence="13" id="KW-0289">Folate biosynthesis</keyword>
<evidence type="ECO:0000259" key="23">
    <source>
        <dbReference type="Pfam" id="PF08245"/>
    </source>
</evidence>
<dbReference type="InterPro" id="IPR004101">
    <property type="entry name" value="Mur_ligase_C"/>
</dbReference>
<dbReference type="GO" id="GO:0005524">
    <property type="term" value="F:ATP binding"/>
    <property type="evidence" value="ECO:0007669"/>
    <property type="project" value="UniProtKB-KW"/>
</dbReference>
<comment type="catalytic activity">
    <reaction evidence="18">
        <text>10-formyltetrahydrofolyl-(gamma-L-Glu)(n) + L-glutamate + ATP = 10-formyltetrahydrofolyl-(gamma-L-Glu)(n+1) + ADP + phosphate + H(+)</text>
        <dbReference type="Rhea" id="RHEA:51904"/>
        <dbReference type="Rhea" id="RHEA-COMP:13088"/>
        <dbReference type="Rhea" id="RHEA-COMP:14300"/>
        <dbReference type="ChEBI" id="CHEBI:15378"/>
        <dbReference type="ChEBI" id="CHEBI:29985"/>
        <dbReference type="ChEBI" id="CHEBI:30616"/>
        <dbReference type="ChEBI" id="CHEBI:43474"/>
        <dbReference type="ChEBI" id="CHEBI:134413"/>
        <dbReference type="ChEBI" id="CHEBI:456216"/>
        <dbReference type="EC" id="6.3.2.17"/>
    </reaction>
</comment>
<evidence type="ECO:0000256" key="14">
    <source>
        <dbReference type="ARBA" id="ARBA00030048"/>
    </source>
</evidence>
<dbReference type="GO" id="GO:0046656">
    <property type="term" value="P:folic acid biosynthetic process"/>
    <property type="evidence" value="ECO:0007669"/>
    <property type="project" value="UniProtKB-KW"/>
</dbReference>
<dbReference type="Proteomes" id="UP000009080">
    <property type="component" value="Chromosome"/>
</dbReference>
<evidence type="ECO:0000256" key="21">
    <source>
        <dbReference type="PIRNR" id="PIRNR001563"/>
    </source>
</evidence>
<evidence type="ECO:0000256" key="13">
    <source>
        <dbReference type="ARBA" id="ARBA00022909"/>
    </source>
</evidence>
<feature type="domain" description="Mur ligase C-terminal" evidence="22">
    <location>
        <begin position="292"/>
        <end position="394"/>
    </location>
</feature>
<dbReference type="AlphaFoldDB" id="C5BL57"/>
<dbReference type="SUPFAM" id="SSF53623">
    <property type="entry name" value="MurD-like peptide ligases, catalytic domain"/>
    <property type="match status" value="1"/>
</dbReference>
<evidence type="ECO:0000256" key="9">
    <source>
        <dbReference type="ARBA" id="ARBA00022723"/>
    </source>
</evidence>
<comment type="catalytic activity">
    <reaction evidence="20">
        <text>7,8-dihydropteroate + L-glutamate + ATP = 7,8-dihydrofolate + ADP + phosphate + H(+)</text>
        <dbReference type="Rhea" id="RHEA:23584"/>
        <dbReference type="ChEBI" id="CHEBI:15378"/>
        <dbReference type="ChEBI" id="CHEBI:17839"/>
        <dbReference type="ChEBI" id="CHEBI:29985"/>
        <dbReference type="ChEBI" id="CHEBI:30616"/>
        <dbReference type="ChEBI" id="CHEBI:43474"/>
        <dbReference type="ChEBI" id="CHEBI:57451"/>
        <dbReference type="ChEBI" id="CHEBI:456216"/>
        <dbReference type="EC" id="6.3.2.12"/>
    </reaction>
</comment>
<evidence type="ECO:0000256" key="2">
    <source>
        <dbReference type="ARBA" id="ARBA00004799"/>
    </source>
</evidence>
<dbReference type="RefSeq" id="WP_015818619.1">
    <property type="nucleotide sequence ID" value="NC_012997.1"/>
</dbReference>
<proteinExistence type="inferred from homology"/>
<sequence>MPQHNTLNEWLAWLETLHPTEIELGLSRISTVARTLGFAPVMQSRDDSAPVACKLITVAGTNGKGSFVTSCEALFAHAGKTTGAYTSPHILAYNERIRINGAPVSDATIIHAFERIDLARGDLTLTYFEFSTLAAALIFRDAGVDYWLLEVGLGGRLDAVNCFFPDVAVITSIDLDHQNWLGDTREAIAVEKAGIIRPGIPVVCAEPNPPKNLTQILPQETFYIDVAFHVLQEAGRVRFFWTDAETTNSTSQVECALPLSSVAAALQVLSLEGYAVPGAALDQTISGLALAGRFQRKFLADGTEVVLDVAHNPAATQLLAKNLAANYEAQKFDALVAMMADKDIAAALQPMLQWVDHWYLLALADIPRAATPEQFRAQLLELGVAPENIYALEHTSDFFSTSDDSGVKTSAQASTAKRLLVFGSFYTVANVLNEIQ</sequence>
<gene>
    <name evidence="24" type="primary">folC</name>
    <name evidence="24" type="ordered locus">TERTU_2492</name>
</gene>
<evidence type="ECO:0000313" key="25">
    <source>
        <dbReference type="Proteomes" id="UP000009080"/>
    </source>
</evidence>
<evidence type="ECO:0000256" key="19">
    <source>
        <dbReference type="ARBA" id="ARBA00049035"/>
    </source>
</evidence>
<dbReference type="PANTHER" id="PTHR11136">
    <property type="entry name" value="FOLYLPOLYGLUTAMATE SYNTHASE-RELATED"/>
    <property type="match status" value="1"/>
</dbReference>
<dbReference type="Gene3D" id="3.90.190.20">
    <property type="entry name" value="Mur ligase, C-terminal domain"/>
    <property type="match status" value="1"/>
</dbReference>
<dbReference type="EC" id="6.3.2.17" evidence="6"/>
<comment type="pathway">
    <text evidence="3">Cofactor biosynthesis; tetrahydrofolylpolyglutamate biosynthesis.</text>
</comment>
<evidence type="ECO:0000256" key="4">
    <source>
        <dbReference type="ARBA" id="ARBA00008276"/>
    </source>
</evidence>
<dbReference type="UniPathway" id="UPA00077">
    <property type="reaction ID" value="UER00157"/>
</dbReference>
<evidence type="ECO:0000256" key="18">
    <source>
        <dbReference type="ARBA" id="ARBA00047808"/>
    </source>
</evidence>
<evidence type="ECO:0000259" key="22">
    <source>
        <dbReference type="Pfam" id="PF02875"/>
    </source>
</evidence>
<evidence type="ECO:0000256" key="1">
    <source>
        <dbReference type="ARBA" id="ARBA00002714"/>
    </source>
</evidence>
<comment type="catalytic activity">
    <reaction evidence="17">
        <text>(6S)-5,6,7,8-tetrahydrofolyl-(gamma-L-Glu)(n) + L-glutamate + ATP = (6S)-5,6,7,8-tetrahydrofolyl-(gamma-L-Glu)(n+1) + ADP + phosphate + H(+)</text>
        <dbReference type="Rhea" id="RHEA:10580"/>
        <dbReference type="Rhea" id="RHEA-COMP:14738"/>
        <dbReference type="Rhea" id="RHEA-COMP:14740"/>
        <dbReference type="ChEBI" id="CHEBI:15378"/>
        <dbReference type="ChEBI" id="CHEBI:29985"/>
        <dbReference type="ChEBI" id="CHEBI:30616"/>
        <dbReference type="ChEBI" id="CHEBI:43474"/>
        <dbReference type="ChEBI" id="CHEBI:141005"/>
        <dbReference type="ChEBI" id="CHEBI:456216"/>
        <dbReference type="EC" id="6.3.2.17"/>
    </reaction>
</comment>
<keyword evidence="12" id="KW-0460">Magnesium</keyword>